<dbReference type="AlphaFoldDB" id="A0A2Z7C8M1"/>
<dbReference type="EMBL" id="KQ998231">
    <property type="protein sequence ID" value="KZV43037.1"/>
    <property type="molecule type" value="Genomic_DNA"/>
</dbReference>
<gene>
    <name evidence="2" type="ORF">F511_21433</name>
</gene>
<evidence type="ECO:0000256" key="1">
    <source>
        <dbReference type="SAM" id="MobiDB-lite"/>
    </source>
</evidence>
<protein>
    <submittedName>
        <fullName evidence="2">Uncharacterized protein</fullName>
    </submittedName>
</protein>
<organism evidence="2 3">
    <name type="scientific">Dorcoceras hygrometricum</name>
    <dbReference type="NCBI Taxonomy" id="472368"/>
    <lineage>
        <taxon>Eukaryota</taxon>
        <taxon>Viridiplantae</taxon>
        <taxon>Streptophyta</taxon>
        <taxon>Embryophyta</taxon>
        <taxon>Tracheophyta</taxon>
        <taxon>Spermatophyta</taxon>
        <taxon>Magnoliopsida</taxon>
        <taxon>eudicotyledons</taxon>
        <taxon>Gunneridae</taxon>
        <taxon>Pentapetalae</taxon>
        <taxon>asterids</taxon>
        <taxon>lamiids</taxon>
        <taxon>Lamiales</taxon>
        <taxon>Gesneriaceae</taxon>
        <taxon>Didymocarpoideae</taxon>
        <taxon>Trichosporeae</taxon>
        <taxon>Loxocarpinae</taxon>
        <taxon>Dorcoceras</taxon>
    </lineage>
</organism>
<name>A0A2Z7C8M1_9LAMI</name>
<dbReference type="Proteomes" id="UP000250235">
    <property type="component" value="Unassembled WGS sequence"/>
</dbReference>
<reference evidence="2 3" key="1">
    <citation type="journal article" date="2015" name="Proc. Natl. Acad. Sci. U.S.A.">
        <title>The resurrection genome of Boea hygrometrica: A blueprint for survival of dehydration.</title>
        <authorList>
            <person name="Xiao L."/>
            <person name="Yang G."/>
            <person name="Zhang L."/>
            <person name="Yang X."/>
            <person name="Zhao S."/>
            <person name="Ji Z."/>
            <person name="Zhou Q."/>
            <person name="Hu M."/>
            <person name="Wang Y."/>
            <person name="Chen M."/>
            <person name="Xu Y."/>
            <person name="Jin H."/>
            <person name="Xiao X."/>
            <person name="Hu G."/>
            <person name="Bao F."/>
            <person name="Hu Y."/>
            <person name="Wan P."/>
            <person name="Li L."/>
            <person name="Deng X."/>
            <person name="Kuang T."/>
            <person name="Xiang C."/>
            <person name="Zhu J.K."/>
            <person name="Oliver M.J."/>
            <person name="He Y."/>
        </authorList>
    </citation>
    <scope>NUCLEOTIDE SEQUENCE [LARGE SCALE GENOMIC DNA]</scope>
    <source>
        <strain evidence="3">cv. XS01</strain>
    </source>
</reference>
<proteinExistence type="predicted"/>
<feature type="region of interest" description="Disordered" evidence="1">
    <location>
        <begin position="66"/>
        <end position="91"/>
    </location>
</feature>
<keyword evidence="3" id="KW-1185">Reference proteome</keyword>
<evidence type="ECO:0000313" key="2">
    <source>
        <dbReference type="EMBL" id="KZV43037.1"/>
    </source>
</evidence>
<evidence type="ECO:0000313" key="3">
    <source>
        <dbReference type="Proteomes" id="UP000250235"/>
    </source>
</evidence>
<sequence>METTKTSSAAPPLLTPTSLGLFRSKIRSVLGDLHPFQSRDTRLCDDSADHHKAVVFRHDDSADHHIKNSVGPFRHDDSAGRSQAKEFSSQRKHAQYIQATVEVKSPTNSYPTAKTEVPQIWPQLSLTYDYAISDMTLQTKHAFLIKTVSRYLTKRRSIGVPLSQQIPLTLIQT</sequence>
<accession>A0A2Z7C8M1</accession>